<dbReference type="CDD" id="cd14752">
    <property type="entry name" value="GH31_N"/>
    <property type="match status" value="1"/>
</dbReference>
<comment type="similarity">
    <text evidence="3">Belongs to the glycosyl hydrolase 31 family.</text>
</comment>
<evidence type="ECO:0000256" key="3">
    <source>
        <dbReference type="ARBA" id="ARBA00007806"/>
    </source>
</evidence>
<keyword evidence="4" id="KW-0732">Signal</keyword>
<comment type="pathway">
    <text evidence="2">Glycan metabolism; N-glycan metabolism.</text>
</comment>
<keyword evidence="11" id="KW-0472">Membrane</keyword>
<dbReference type="PANTHER" id="PTHR22762">
    <property type="entry name" value="ALPHA-GLUCOSIDASE"/>
    <property type="match status" value="1"/>
</dbReference>
<evidence type="ECO:0000256" key="8">
    <source>
        <dbReference type="ARBA" id="ARBA00023295"/>
    </source>
</evidence>
<proteinExistence type="inferred from homology"/>
<evidence type="ECO:0000256" key="2">
    <source>
        <dbReference type="ARBA" id="ARBA00004833"/>
    </source>
</evidence>
<dbReference type="Pfam" id="PF13802">
    <property type="entry name" value="Gal_mutarotas_2"/>
    <property type="match status" value="1"/>
</dbReference>
<keyword evidence="7" id="KW-0325">Glycoprotein</keyword>
<reference evidence="14" key="1">
    <citation type="submission" date="2014-11" db="EMBL/GenBank/DDBJ databases">
        <authorList>
            <person name="Otto D Thomas"/>
            <person name="Naeem Raeece"/>
        </authorList>
    </citation>
    <scope>NUCLEOTIDE SEQUENCE</scope>
</reference>
<evidence type="ECO:0000313" key="14">
    <source>
        <dbReference type="EMBL" id="CEM53765.1"/>
    </source>
</evidence>
<gene>
    <name evidence="14" type="ORF">Cvel_12230</name>
</gene>
<dbReference type="SUPFAM" id="SSF74650">
    <property type="entry name" value="Galactose mutarotase-like"/>
    <property type="match status" value="1"/>
</dbReference>
<evidence type="ECO:0000256" key="9">
    <source>
        <dbReference type="ARBA" id="ARBA00042895"/>
    </source>
</evidence>
<dbReference type="PANTHER" id="PTHR22762:SF54">
    <property type="entry name" value="BCDNA.GH04962"/>
    <property type="match status" value="1"/>
</dbReference>
<accession>A0A0G4I9S4</accession>
<dbReference type="GO" id="GO:0090599">
    <property type="term" value="F:alpha-glucosidase activity"/>
    <property type="evidence" value="ECO:0007669"/>
    <property type="project" value="TreeGrafter"/>
</dbReference>
<feature type="compositionally biased region" description="Basic and acidic residues" evidence="10">
    <location>
        <begin position="843"/>
        <end position="853"/>
    </location>
</feature>
<evidence type="ECO:0000256" key="6">
    <source>
        <dbReference type="ARBA" id="ARBA00022824"/>
    </source>
</evidence>
<dbReference type="GO" id="GO:0005975">
    <property type="term" value="P:carbohydrate metabolic process"/>
    <property type="evidence" value="ECO:0007669"/>
    <property type="project" value="InterPro"/>
</dbReference>
<evidence type="ECO:0000256" key="4">
    <source>
        <dbReference type="ARBA" id="ARBA00022729"/>
    </source>
</evidence>
<protein>
    <recommendedName>
        <fullName evidence="9">Glucosidase II subunit alpha</fullName>
    </recommendedName>
</protein>
<keyword evidence="11" id="KW-1133">Transmembrane helix</keyword>
<keyword evidence="8" id="KW-0326">Glycosidase</keyword>
<dbReference type="Gene3D" id="2.60.40.1180">
    <property type="entry name" value="Golgi alpha-mannosidase II"/>
    <property type="match status" value="2"/>
</dbReference>
<sequence>MSSAPAQKGEYIRVEAPQHLQGNTASGFAVSGRRITSSSSRVDGEGDAEKRPASFWATVLILSLLVLAGLFTFVWLLQHIFAGGRGQFARSSSHCTRMAFCRRYKDFTEAVVSFTSSKKGRRLEGEAGDAPAPVALYEVIPASLKPAPPLSGKSVEFSLHNVVDKSKLSASLTIYKIGVVRLQIEEIAPLFRRYAVPSDLIVVLGVGDVVSEVSFSDDADGKSAEIVFAFDDHTGRVIPSSVKILFAPFRVDVFVEGRKVQSFCERQLLNFEKFRVRTGKAEEGEILSYSAKRKGDDGVGWEDAFAFAGGEGWEHVSDTSEKAGGPDVIDSNPKGPASVGIDVSFAGGKNAYGLPSHYTDFEIPFGDEPYRLFNVDEYGKTKHPHTGTYGTVPFLAVRHETEKGAAFSGMYWNNPAETFVQLQKGEKGAQSWWSAESGSLDVFAFLGPSPRSLSRQLHGTTGFGQAVPLWSLGAHVCRWIIDMKEEDIWEWTDGFDRLGIPVDTVWMDIGHTDGKRYWTWASERFPDPEGMMKRLEDMGRRGVTIHDPHLKKDESYFVYKELLDAGGLVRKHDGSVFTGSCWPGESAWADVTSGAVRYFLANLYSPSRYPAAKYGNLYTWNDMNEPAIFEAGKDKTMPRDALHAEDVEHRDVHNLYGHLFAMATWEGQRARDSRRRPFILTRSYFAGIQRQGAAVWTGDNRATASDLLMSVDLLLSLSHAGVPFIGADVGGFFGNPSEALLLQWHRLGVWYPFYRQHSNPETKRREPWLFSEKTQRQIKESVLMRYSLTPYWYVTMLESVGGGVPVLRGLWYDFPGFEKGTGTTAAIRLREPTGQGKRKKRRVEAEAEARETRETEEEEEQEELHPRIFQVGDAFAVVAVAAVDSDASPFSVSLPLDAAGPSRWFDWNAERVVKGQEGRGSVDVECVPSGDTQIPIFVRGGSIVPTKDAVAPPAVKVTGDLQGRPFELRVFVNGDGSATGRVFVDKGDGYEFESGDFLYRRVVFSSGLSRAHEGSVLKVESIPLTLQGGARSVQGGGEEWTAPEGVSDEVSKVLVYGLACRPSSASLDPEGSGQAQSVPMQVEGEEGDWKATLDLEAVGRVKLRNVRWKIILR</sequence>
<feature type="transmembrane region" description="Helical" evidence="11">
    <location>
        <begin position="55"/>
        <end position="77"/>
    </location>
</feature>
<dbReference type="InterPro" id="IPR025887">
    <property type="entry name" value="Glyco_hydro_31_N_dom"/>
</dbReference>
<dbReference type="Pfam" id="PF01055">
    <property type="entry name" value="Glyco_hydro_31_2nd"/>
    <property type="match status" value="1"/>
</dbReference>
<dbReference type="Gene3D" id="2.60.40.1760">
    <property type="entry name" value="glycosyl hydrolase (family 31)"/>
    <property type="match status" value="1"/>
</dbReference>
<dbReference type="GO" id="GO:0006491">
    <property type="term" value="P:N-glycan processing"/>
    <property type="evidence" value="ECO:0007669"/>
    <property type="project" value="TreeGrafter"/>
</dbReference>
<feature type="domain" description="Glycoside hydrolase family 31 TIM barrel" evidence="12">
    <location>
        <begin position="466"/>
        <end position="793"/>
    </location>
</feature>
<comment type="subcellular location">
    <subcellularLocation>
        <location evidence="1">Endoplasmic reticulum</location>
    </subcellularLocation>
</comment>
<dbReference type="EMBL" id="CDMZ01005724">
    <property type="protein sequence ID" value="CEM53765.1"/>
    <property type="molecule type" value="Genomic_DNA"/>
</dbReference>
<evidence type="ECO:0000259" key="12">
    <source>
        <dbReference type="Pfam" id="PF01055"/>
    </source>
</evidence>
<dbReference type="InterPro" id="IPR017853">
    <property type="entry name" value="GH"/>
</dbReference>
<keyword evidence="11" id="KW-0812">Transmembrane</keyword>
<dbReference type="PhylomeDB" id="A0A0G4I9S4"/>
<dbReference type="InterPro" id="IPR011013">
    <property type="entry name" value="Gal_mutarotase_sf_dom"/>
</dbReference>
<dbReference type="GO" id="GO:0030246">
    <property type="term" value="F:carbohydrate binding"/>
    <property type="evidence" value="ECO:0007669"/>
    <property type="project" value="InterPro"/>
</dbReference>
<feature type="region of interest" description="Disordered" evidence="10">
    <location>
        <begin position="829"/>
        <end position="864"/>
    </location>
</feature>
<name>A0A0G4I9S4_9ALVE</name>
<dbReference type="GO" id="GO:0005783">
    <property type="term" value="C:endoplasmic reticulum"/>
    <property type="evidence" value="ECO:0007669"/>
    <property type="project" value="UniProtKB-SubCell"/>
</dbReference>
<evidence type="ECO:0000256" key="10">
    <source>
        <dbReference type="SAM" id="MobiDB-lite"/>
    </source>
</evidence>
<organism evidence="14">
    <name type="scientific">Chromera velia CCMP2878</name>
    <dbReference type="NCBI Taxonomy" id="1169474"/>
    <lineage>
        <taxon>Eukaryota</taxon>
        <taxon>Sar</taxon>
        <taxon>Alveolata</taxon>
        <taxon>Colpodellida</taxon>
        <taxon>Chromeraceae</taxon>
        <taxon>Chromera</taxon>
    </lineage>
</organism>
<evidence type="ECO:0000256" key="5">
    <source>
        <dbReference type="ARBA" id="ARBA00022801"/>
    </source>
</evidence>
<feature type="domain" description="Glycoside hydrolase family 31 N-terminal" evidence="13">
    <location>
        <begin position="171"/>
        <end position="420"/>
    </location>
</feature>
<evidence type="ECO:0000256" key="1">
    <source>
        <dbReference type="ARBA" id="ARBA00004240"/>
    </source>
</evidence>
<dbReference type="SUPFAM" id="SSF51445">
    <property type="entry name" value="(Trans)glycosidases"/>
    <property type="match status" value="1"/>
</dbReference>
<dbReference type="VEuPathDB" id="CryptoDB:Cvel_12230"/>
<dbReference type="InterPro" id="IPR013780">
    <property type="entry name" value="Glyco_hydro_b"/>
</dbReference>
<dbReference type="InterPro" id="IPR000322">
    <property type="entry name" value="Glyco_hydro_31_TIM"/>
</dbReference>
<evidence type="ECO:0000256" key="11">
    <source>
        <dbReference type="SAM" id="Phobius"/>
    </source>
</evidence>
<keyword evidence="5" id="KW-0378">Hydrolase</keyword>
<keyword evidence="6" id="KW-0256">Endoplasmic reticulum</keyword>
<dbReference type="AlphaFoldDB" id="A0A0G4I9S4"/>
<evidence type="ECO:0000259" key="13">
    <source>
        <dbReference type="Pfam" id="PF13802"/>
    </source>
</evidence>
<evidence type="ECO:0000256" key="7">
    <source>
        <dbReference type="ARBA" id="ARBA00023180"/>
    </source>
</evidence>
<dbReference type="Gene3D" id="3.20.20.80">
    <property type="entry name" value="Glycosidases"/>
    <property type="match status" value="1"/>
</dbReference>